<gene>
    <name evidence="1" type="ORF">MSZNOR_0381</name>
</gene>
<protein>
    <submittedName>
        <fullName evidence="1">Uncharacterized protein</fullName>
    </submittedName>
</protein>
<keyword evidence="2" id="KW-1185">Reference proteome</keyword>
<name>A0ABN8WWZ7_9GAMM</name>
<sequence length="46" mass="5286">MGSVEYVAHLGGIVLIHLTTHGLNEKFLAHLGWKKNQWLNFIKFSH</sequence>
<evidence type="ECO:0000313" key="2">
    <source>
        <dbReference type="Proteomes" id="UP001162030"/>
    </source>
</evidence>
<organism evidence="1 2">
    <name type="scientific">Methylocaldum szegediense</name>
    <dbReference type="NCBI Taxonomy" id="73780"/>
    <lineage>
        <taxon>Bacteria</taxon>
        <taxon>Pseudomonadati</taxon>
        <taxon>Pseudomonadota</taxon>
        <taxon>Gammaproteobacteria</taxon>
        <taxon>Methylococcales</taxon>
        <taxon>Methylococcaceae</taxon>
        <taxon>Methylocaldum</taxon>
    </lineage>
</organism>
<reference evidence="1 2" key="1">
    <citation type="submission" date="2023-03" db="EMBL/GenBank/DDBJ databases">
        <authorList>
            <person name="Pearce D."/>
        </authorList>
    </citation>
    <scope>NUCLEOTIDE SEQUENCE [LARGE SCALE GENOMIC DNA]</scope>
    <source>
        <strain evidence="1">Msz</strain>
    </source>
</reference>
<dbReference type="Proteomes" id="UP001162030">
    <property type="component" value="Chromosome"/>
</dbReference>
<accession>A0ABN8WWZ7</accession>
<evidence type="ECO:0000313" key="1">
    <source>
        <dbReference type="EMBL" id="CAI8736433.1"/>
    </source>
</evidence>
<dbReference type="EMBL" id="OX458333">
    <property type="protein sequence ID" value="CAI8736433.1"/>
    <property type="molecule type" value="Genomic_DNA"/>
</dbReference>
<proteinExistence type="predicted"/>